<dbReference type="InterPro" id="IPR041529">
    <property type="entry name" value="DUF5598"/>
</dbReference>
<dbReference type="InterPro" id="IPR016471">
    <property type="entry name" value="Nicotinamide_PRibTrfase"/>
</dbReference>
<dbReference type="Gene3D" id="3.20.20.70">
    <property type="entry name" value="Aldolase class I"/>
    <property type="match status" value="1"/>
</dbReference>
<evidence type="ECO:0000256" key="3">
    <source>
        <dbReference type="ARBA" id="ARBA00022676"/>
    </source>
</evidence>
<proteinExistence type="inferred from homology"/>
<dbReference type="GO" id="GO:0009435">
    <property type="term" value="P:NAD+ biosynthetic process"/>
    <property type="evidence" value="ECO:0007669"/>
    <property type="project" value="InterPro"/>
</dbReference>
<evidence type="ECO:0000259" key="10">
    <source>
        <dbReference type="Pfam" id="PF04095"/>
    </source>
</evidence>
<accession>A0A1F6DE94</accession>
<comment type="catalytic activity">
    <reaction evidence="8">
        <text>beta-nicotinamide D-ribonucleotide + diphosphate = 5-phospho-alpha-D-ribose 1-diphosphate + nicotinamide + H(+)</text>
        <dbReference type="Rhea" id="RHEA:16149"/>
        <dbReference type="ChEBI" id="CHEBI:14649"/>
        <dbReference type="ChEBI" id="CHEBI:15378"/>
        <dbReference type="ChEBI" id="CHEBI:17154"/>
        <dbReference type="ChEBI" id="CHEBI:33019"/>
        <dbReference type="ChEBI" id="CHEBI:58017"/>
        <dbReference type="EC" id="2.4.2.12"/>
    </reaction>
    <physiologicalReaction direction="right-to-left" evidence="8">
        <dbReference type="Rhea" id="RHEA:16151"/>
    </physiologicalReaction>
</comment>
<feature type="binding site" evidence="9">
    <location>
        <position position="192"/>
    </location>
    <ligand>
        <name>diphosphate</name>
        <dbReference type="ChEBI" id="CHEBI:33019"/>
    </ligand>
</feature>
<dbReference type="EC" id="2.4.2.12" evidence="6"/>
<sequence>MNAHARIESAALAETNAVELTDSYKVSHWKQYPPGTRRIYSFFESRGGLFPGVTFFGLQYLLKRYLSGSVVTRENVEEAAEDFALHFGNPDIYNRAGWERILKVHDGRIPVRIRAVPEGTTVPTKNVLMTIENTDPELPWITNYVETILTHVWYPSTVATQSREMRKLINTFLEETGDPSLVDFKMHDFGFRGVSCVEQAGIGGAAHLVSFKGTDTFQGIRVARKYYNERMAGFSIPAAEHSTITSWGKENEAKAFENMLDTFPTGLVAVVSDSYDIFAACKGLWGTQLREKVLARDGTLVVRPDSGEPTDVVVKVLDLLGESFGYAVNGKGFKVLNPKIRVIQGDGIDFAMLGNVLEAMKKAGWSADNIAFGSGGGLLQKLDRDTQKFAFKCSATEIDGKWQDVMKDPVTDSGKRSKAGRLALVRENGSYRTVLESEASRLGLANELVPVFEDGRLLIDQSFADVRARALLD</sequence>
<keyword evidence="4 12" id="KW-0808">Transferase</keyword>
<feature type="binding site" evidence="9">
    <location>
        <begin position="303"/>
        <end position="305"/>
    </location>
    <ligand>
        <name>beta-nicotinamide D-ribonucleotide</name>
        <dbReference type="ChEBI" id="CHEBI:14649"/>
    </ligand>
</feature>
<dbReference type="AlphaFoldDB" id="A0A1F6DE94"/>
<dbReference type="InterPro" id="IPR036068">
    <property type="entry name" value="Nicotinate_pribotase-like_C"/>
</dbReference>
<evidence type="ECO:0000313" key="13">
    <source>
        <dbReference type="Proteomes" id="UP000176377"/>
    </source>
</evidence>
<feature type="binding site" evidence="9">
    <location>
        <begin position="345"/>
        <end position="346"/>
    </location>
    <ligand>
        <name>beta-nicotinamide D-ribonucleotide</name>
        <dbReference type="ChEBI" id="CHEBI:14649"/>
    </ligand>
</feature>
<gene>
    <name evidence="12" type="ORF">A2765_04130</name>
</gene>
<dbReference type="Pfam" id="PF18127">
    <property type="entry name" value="NAMPT_N"/>
    <property type="match status" value="1"/>
</dbReference>
<dbReference type="Proteomes" id="UP000176377">
    <property type="component" value="Unassembled WGS sequence"/>
</dbReference>
<protein>
    <recommendedName>
        <fullName evidence="7">Nicotinamide phosphoribosyltransferase</fullName>
        <ecNumber evidence="6">2.4.2.12</ecNumber>
    </recommendedName>
</protein>
<evidence type="ECO:0000256" key="2">
    <source>
        <dbReference type="ARBA" id="ARBA00022642"/>
    </source>
</evidence>
<keyword evidence="3 12" id="KW-0328">Glycosyltransferase</keyword>
<feature type="binding site" evidence="9">
    <location>
        <position position="241"/>
    </location>
    <ligand>
        <name>diphosphate</name>
        <dbReference type="ChEBI" id="CHEBI:33019"/>
    </ligand>
</feature>
<comment type="pathway">
    <text evidence="5">Cofactor biosynthesis; NAD(+) biosynthesis; nicotinamide D-ribonucleotide from 5-phospho-alpha-D-ribose 1-diphosphate and nicotinamide: step 1/1.</text>
</comment>
<organism evidence="12 13">
    <name type="scientific">Candidatus Kaiserbacteria bacterium RIFCSPHIGHO2_01_FULL_56_24</name>
    <dbReference type="NCBI Taxonomy" id="1798487"/>
    <lineage>
        <taxon>Bacteria</taxon>
        <taxon>Candidatus Kaiseribacteriota</taxon>
    </lineage>
</organism>
<evidence type="ECO:0000313" key="12">
    <source>
        <dbReference type="EMBL" id="OGG59748.1"/>
    </source>
</evidence>
<comment type="similarity">
    <text evidence="1">Belongs to the NAPRTase family.</text>
</comment>
<reference evidence="12 13" key="1">
    <citation type="journal article" date="2016" name="Nat. Commun.">
        <title>Thousands of microbial genomes shed light on interconnected biogeochemical processes in an aquifer system.</title>
        <authorList>
            <person name="Anantharaman K."/>
            <person name="Brown C.T."/>
            <person name="Hug L.A."/>
            <person name="Sharon I."/>
            <person name="Castelle C.J."/>
            <person name="Probst A.J."/>
            <person name="Thomas B.C."/>
            <person name="Singh A."/>
            <person name="Wilkins M.J."/>
            <person name="Karaoz U."/>
            <person name="Brodie E.L."/>
            <person name="Williams K.H."/>
            <person name="Hubbard S.S."/>
            <person name="Banfield J.F."/>
        </authorList>
    </citation>
    <scope>NUCLEOTIDE SEQUENCE [LARGE SCALE GENOMIC DNA]</scope>
</reference>
<dbReference type="InterPro" id="IPR041525">
    <property type="entry name" value="N/Namide_PRibTrfase"/>
</dbReference>
<dbReference type="EMBL" id="MFLA01000016">
    <property type="protein sequence ID" value="OGG59748.1"/>
    <property type="molecule type" value="Genomic_DNA"/>
</dbReference>
<dbReference type="PIRSF" id="PIRSF005943">
    <property type="entry name" value="NMPRT"/>
    <property type="match status" value="1"/>
</dbReference>
<dbReference type="NCBIfam" id="NF006629">
    <property type="entry name" value="PRK09198.1"/>
    <property type="match status" value="1"/>
</dbReference>
<name>A0A1F6DE94_9BACT</name>
<dbReference type="GO" id="GO:0047280">
    <property type="term" value="F:nicotinamide phosphoribosyltransferase activity"/>
    <property type="evidence" value="ECO:0007669"/>
    <property type="project" value="UniProtKB-EC"/>
</dbReference>
<feature type="binding site" evidence="9">
    <location>
        <position position="215"/>
    </location>
    <ligand>
        <name>beta-nicotinamide D-ribonucleotide</name>
        <dbReference type="ChEBI" id="CHEBI:14649"/>
    </ligand>
</feature>
<dbReference type="PANTHER" id="PTHR43816">
    <property type="entry name" value="NICOTINAMIDE PHOSPHORIBOSYLTRANSFERASE"/>
    <property type="match status" value="1"/>
</dbReference>
<feature type="binding site" evidence="9">
    <location>
        <position position="376"/>
    </location>
    <ligand>
        <name>beta-nicotinamide D-ribonucleotide</name>
        <dbReference type="ChEBI" id="CHEBI:14649"/>
    </ligand>
</feature>
<evidence type="ECO:0000256" key="4">
    <source>
        <dbReference type="ARBA" id="ARBA00022679"/>
    </source>
</evidence>
<dbReference type="CDD" id="cd01569">
    <property type="entry name" value="PBEF_like"/>
    <property type="match status" value="1"/>
</dbReference>
<feature type="domain" description="Nicotinamide phosphoribosyltransferase N-terminal" evidence="11">
    <location>
        <begin position="19"/>
        <end position="113"/>
    </location>
</feature>
<evidence type="ECO:0000256" key="5">
    <source>
        <dbReference type="ARBA" id="ARBA00035007"/>
    </source>
</evidence>
<evidence type="ECO:0000256" key="7">
    <source>
        <dbReference type="ARBA" id="ARBA00035036"/>
    </source>
</evidence>
<dbReference type="Pfam" id="PF04095">
    <property type="entry name" value="NAPRTase"/>
    <property type="match status" value="1"/>
</dbReference>
<dbReference type="InterPro" id="IPR013785">
    <property type="entry name" value="Aldolase_TIM"/>
</dbReference>
<evidence type="ECO:0000259" key="11">
    <source>
        <dbReference type="Pfam" id="PF18127"/>
    </source>
</evidence>
<feature type="binding site" evidence="9">
    <location>
        <position position="384"/>
    </location>
    <ligand>
        <name>beta-nicotinamide D-ribonucleotide</name>
        <dbReference type="ChEBI" id="CHEBI:14649"/>
    </ligand>
</feature>
<feature type="domain" description="Nicotinate/nicotinamide phosphoribosyltransferase" evidence="10">
    <location>
        <begin position="184"/>
        <end position="423"/>
    </location>
</feature>
<comment type="caution">
    <text evidence="12">The sequence shown here is derived from an EMBL/GenBank/DDBJ whole genome shotgun (WGS) entry which is preliminary data.</text>
</comment>
<keyword evidence="2" id="KW-0662">Pyridine nucleotide biosynthesis</keyword>
<evidence type="ECO:0000256" key="8">
    <source>
        <dbReference type="ARBA" id="ARBA00047835"/>
    </source>
</evidence>
<feature type="binding site" evidence="9">
    <location>
        <position position="303"/>
    </location>
    <ligand>
        <name>diphosphate</name>
        <dbReference type="ChEBI" id="CHEBI:33019"/>
    </ligand>
</feature>
<evidence type="ECO:0000256" key="6">
    <source>
        <dbReference type="ARBA" id="ARBA00035024"/>
    </source>
</evidence>
<evidence type="ECO:0000256" key="9">
    <source>
        <dbReference type="PIRSR" id="PIRSR005943-1"/>
    </source>
</evidence>
<dbReference type="SUPFAM" id="SSF51690">
    <property type="entry name" value="Nicotinate/Quinolinate PRTase C-terminal domain-like"/>
    <property type="match status" value="1"/>
</dbReference>
<dbReference type="PANTHER" id="PTHR43816:SF1">
    <property type="entry name" value="NICOTINAMIDE PHOSPHORIBOSYLTRANSFERASE"/>
    <property type="match status" value="1"/>
</dbReference>
<evidence type="ECO:0000256" key="1">
    <source>
        <dbReference type="ARBA" id="ARBA00010897"/>
    </source>
</evidence>